<reference evidence="5 6" key="1">
    <citation type="journal article" date="2023" name="Hortic Res">
        <title>The complete reference genome for grapevine (Vitis vinifera L.) genetics and breeding.</title>
        <authorList>
            <person name="Shi X."/>
            <person name="Cao S."/>
            <person name="Wang X."/>
            <person name="Huang S."/>
            <person name="Wang Y."/>
            <person name="Liu Z."/>
            <person name="Liu W."/>
            <person name="Leng X."/>
            <person name="Peng Y."/>
            <person name="Wang N."/>
            <person name="Wang Y."/>
            <person name="Ma Z."/>
            <person name="Xu X."/>
            <person name="Zhang F."/>
            <person name="Xue H."/>
            <person name="Zhong H."/>
            <person name="Wang Y."/>
            <person name="Zhang K."/>
            <person name="Velt A."/>
            <person name="Avia K."/>
            <person name="Holtgrawe D."/>
            <person name="Grimplet J."/>
            <person name="Matus J.T."/>
            <person name="Ware D."/>
            <person name="Wu X."/>
            <person name="Wang H."/>
            <person name="Liu C."/>
            <person name="Fang Y."/>
            <person name="Rustenholz C."/>
            <person name="Cheng Z."/>
            <person name="Xiao H."/>
            <person name="Zhou Y."/>
        </authorList>
    </citation>
    <scope>NUCLEOTIDE SEQUENCE [LARGE SCALE GENOMIC DNA]</scope>
    <source>
        <strain evidence="6">cv. Pinot noir / PN40024</strain>
        <tissue evidence="5">Leaf</tissue>
    </source>
</reference>
<dbReference type="InterPro" id="IPR005485">
    <property type="entry name" value="Rbsml_uL18_euk_arch"/>
</dbReference>
<evidence type="ECO:0000256" key="3">
    <source>
        <dbReference type="ARBA" id="ARBA00023274"/>
    </source>
</evidence>
<dbReference type="Gene3D" id="3.30.420.100">
    <property type="match status" value="1"/>
</dbReference>
<organism evidence="5 6">
    <name type="scientific">Vitis vinifera</name>
    <name type="common">Grape</name>
    <dbReference type="NCBI Taxonomy" id="29760"/>
    <lineage>
        <taxon>Eukaryota</taxon>
        <taxon>Viridiplantae</taxon>
        <taxon>Streptophyta</taxon>
        <taxon>Embryophyta</taxon>
        <taxon>Tracheophyta</taxon>
        <taxon>Spermatophyta</taxon>
        <taxon>Magnoliopsida</taxon>
        <taxon>eudicotyledons</taxon>
        <taxon>Gunneridae</taxon>
        <taxon>Pentapetalae</taxon>
        <taxon>rosids</taxon>
        <taxon>Vitales</taxon>
        <taxon>Vitaceae</taxon>
        <taxon>Viteae</taxon>
        <taxon>Vitis</taxon>
    </lineage>
</organism>
<dbReference type="PRINTS" id="PR00058">
    <property type="entry name" value="RIBOSOMALL5"/>
</dbReference>
<comment type="similarity">
    <text evidence="1">Belongs to the universal ribosomal protein uL18 family.</text>
</comment>
<protein>
    <recommendedName>
        <fullName evidence="4">Reverse transcriptase Ty1/copia-type domain-containing protein</fullName>
    </recommendedName>
</protein>
<proteinExistence type="inferred from homology"/>
<dbReference type="InterPro" id="IPR043502">
    <property type="entry name" value="DNA/RNA_pol_sf"/>
</dbReference>
<evidence type="ECO:0000313" key="5">
    <source>
        <dbReference type="EMBL" id="WKA04875.1"/>
    </source>
</evidence>
<gene>
    <name evidence="5" type="ORF">VitviT2T_022873</name>
</gene>
<name>A0ABY9DE54_VITVI</name>
<dbReference type="EMBL" id="CP126662">
    <property type="protein sequence ID" value="WKA04875.1"/>
    <property type="molecule type" value="Genomic_DNA"/>
</dbReference>
<evidence type="ECO:0000259" key="4">
    <source>
        <dbReference type="Pfam" id="PF07727"/>
    </source>
</evidence>
<evidence type="ECO:0000256" key="2">
    <source>
        <dbReference type="ARBA" id="ARBA00022980"/>
    </source>
</evidence>
<accession>A0ABY9DE54</accession>
<keyword evidence="2" id="KW-0689">Ribosomal protein</keyword>
<sequence length="362" mass="41321">MKDNGVGDLIELPEGVKPIGCKWIFKTKRDSKGNIVRYKARLVAKGFTQKEGIDYKEAFSPVSLKDSFRIIMALVAHYDLKLHQMDVKTAFLNGNIDEVIYMVRPENFESNDSKQLVCKLKRSIYSLKQASRQWYWKFDQVITSFGFKENIVDQCIYLKFSGSKFIILGLYVNDILLVSCDVGLLHETKRFLSSKFDMKDLGDASFMLVYRSIGIVQEGTSNNGLDIPHSDKGFVGLSNDSKQLDAKVHRKCICGDCDSSYMETLMNNEPRKYQPHFKEYIKKRVESDGLPFTTPLVREFTRNPNLHLVQSLALIPPTKLVLNISVEEYGDRFTKAAKVEETQLPNPCSLYNEVSTKANTPF</sequence>
<dbReference type="InterPro" id="IPR013103">
    <property type="entry name" value="RVT_2"/>
</dbReference>
<evidence type="ECO:0000256" key="1">
    <source>
        <dbReference type="ARBA" id="ARBA00007116"/>
    </source>
</evidence>
<evidence type="ECO:0000313" key="6">
    <source>
        <dbReference type="Proteomes" id="UP001227230"/>
    </source>
</evidence>
<dbReference type="Pfam" id="PF07727">
    <property type="entry name" value="RVT_2"/>
    <property type="match status" value="1"/>
</dbReference>
<dbReference type="PANTHER" id="PTHR23410">
    <property type="entry name" value="RIBOSOMAL PROTEIN L5-RELATED"/>
    <property type="match status" value="1"/>
</dbReference>
<feature type="domain" description="Reverse transcriptase Ty1/copia-type" evidence="4">
    <location>
        <begin position="7"/>
        <end position="218"/>
    </location>
</feature>
<dbReference type="PANTHER" id="PTHR23410:SF35">
    <property type="entry name" value="LARGE RIBOSOMAL SUBUNIT PROTEIN UL18Y-RELATED"/>
    <property type="match status" value="1"/>
</dbReference>
<dbReference type="SUPFAM" id="SSF56672">
    <property type="entry name" value="DNA/RNA polymerases"/>
    <property type="match status" value="1"/>
</dbReference>
<keyword evidence="3" id="KW-0687">Ribonucleoprotein</keyword>
<dbReference type="Proteomes" id="UP001227230">
    <property type="component" value="Chromosome 15"/>
</dbReference>
<keyword evidence="6" id="KW-1185">Reference proteome</keyword>